<keyword evidence="6" id="KW-0256">Endoplasmic reticulum</keyword>
<keyword evidence="15" id="KW-1185">Reference proteome</keyword>
<evidence type="ECO:0000256" key="8">
    <source>
        <dbReference type="ARBA" id="ARBA00023134"/>
    </source>
</evidence>
<organism evidence="14 15">
    <name type="scientific">Leishmania tarentolae</name>
    <name type="common">Sauroleishmania tarentolae</name>
    <dbReference type="NCBI Taxonomy" id="5689"/>
    <lineage>
        <taxon>Eukaryota</taxon>
        <taxon>Discoba</taxon>
        <taxon>Euglenozoa</taxon>
        <taxon>Kinetoplastea</taxon>
        <taxon>Metakinetoplastina</taxon>
        <taxon>Trypanosomatida</taxon>
        <taxon>Trypanosomatidae</taxon>
        <taxon>Leishmaniinae</taxon>
        <taxon>Leishmania</taxon>
        <taxon>lizard Leishmania</taxon>
    </lineage>
</organism>
<evidence type="ECO:0000256" key="5">
    <source>
        <dbReference type="ARBA" id="ARBA00022741"/>
    </source>
</evidence>
<comment type="subcellular location">
    <subcellularLocation>
        <location evidence="1">Endoplasmic reticulum membrane</location>
        <topology evidence="1">Single-pass membrane protein</topology>
    </subcellularLocation>
</comment>
<dbReference type="GO" id="GO:0005525">
    <property type="term" value="F:GTP binding"/>
    <property type="evidence" value="ECO:0007669"/>
    <property type="project" value="UniProtKB-KW"/>
</dbReference>
<dbReference type="AlphaFoldDB" id="A0A640KQJ8"/>
<dbReference type="InterPro" id="IPR027417">
    <property type="entry name" value="P-loop_NTPase"/>
</dbReference>
<comment type="caution">
    <text evidence="14">The sequence shown here is derived from an EMBL/GenBank/DDBJ whole genome shotgun (WGS) entry which is preliminary data.</text>
</comment>
<keyword evidence="5" id="KW-0547">Nucleotide-binding</keyword>
<dbReference type="Proteomes" id="UP000419144">
    <property type="component" value="Unassembled WGS sequence"/>
</dbReference>
<feature type="transmembrane region" description="Helical" evidence="12">
    <location>
        <begin position="199"/>
        <end position="221"/>
    </location>
</feature>
<dbReference type="VEuPathDB" id="TriTrypDB:LtaPh_3328500"/>
<dbReference type="SMART" id="SM00382">
    <property type="entry name" value="AAA"/>
    <property type="match status" value="1"/>
</dbReference>
<keyword evidence="10" id="KW-0675">Receptor</keyword>
<keyword evidence="8" id="KW-0342">GTP-binding</keyword>
<gene>
    <name evidence="14" type="ORF">LtaPh_3328500</name>
</gene>
<evidence type="ECO:0000313" key="14">
    <source>
        <dbReference type="EMBL" id="GET92020.1"/>
    </source>
</evidence>
<proteinExistence type="inferred from homology"/>
<keyword evidence="9 12" id="KW-0472">Membrane</keyword>
<accession>A0A640KQJ8</accession>
<protein>
    <recommendedName>
        <fullName evidence="3">Signal recognition particle receptor subunit beta</fullName>
    </recommendedName>
</protein>
<dbReference type="InterPro" id="IPR003593">
    <property type="entry name" value="AAA+_ATPase"/>
</dbReference>
<dbReference type="OrthoDB" id="41266at2759"/>
<evidence type="ECO:0000256" key="3">
    <source>
        <dbReference type="ARBA" id="ARBA00020256"/>
    </source>
</evidence>
<evidence type="ECO:0000256" key="12">
    <source>
        <dbReference type="SAM" id="Phobius"/>
    </source>
</evidence>
<dbReference type="Pfam" id="PF09439">
    <property type="entry name" value="SRPRB"/>
    <property type="match status" value="1"/>
</dbReference>
<dbReference type="SUPFAM" id="SSF52540">
    <property type="entry name" value="P-loop containing nucleoside triphosphate hydrolases"/>
    <property type="match status" value="1"/>
</dbReference>
<evidence type="ECO:0000256" key="10">
    <source>
        <dbReference type="ARBA" id="ARBA00023170"/>
    </source>
</evidence>
<dbReference type="EMBL" id="BLBS01000052">
    <property type="protein sequence ID" value="GET92020.1"/>
    <property type="molecule type" value="Genomic_DNA"/>
</dbReference>
<feature type="region of interest" description="Disordered" evidence="11">
    <location>
        <begin position="403"/>
        <end position="437"/>
    </location>
</feature>
<dbReference type="Gene3D" id="3.40.50.300">
    <property type="entry name" value="P-loop containing nucleotide triphosphate hydrolases"/>
    <property type="match status" value="1"/>
</dbReference>
<dbReference type="InterPro" id="IPR019009">
    <property type="entry name" value="SRP_receptor_beta_su"/>
</dbReference>
<sequence>MSFLDAVLVNETIIEAVRVALEKYAAEGHQLPVPSGDTGLSLEEENVIRRGVLAGFQELSAAAQLNLSSMKSLEHAKGTGSRAPSHSASLIASSTPRAWTSALARLGSNATAMHDFVQEAVSNIWTHVCRGAGRNEDGGEPIPATALYAATPEVTRALQAAAAAQHAVEGRAPVLEDAASSITVGGIGMRLSAFSASEWVWLSATLALGYLVVFFVFGRILDFDGMLSRRRPRTTTVLIGLPGSGKTALFAQLVHHEQLLDSRTSMRENSGYIRAAAQYGRSNNTAGVKVVDCPGHPRLHQGMLRALSEATYVVVVIDSVTVQDSQQEGVAALAELLFNVLQTPEFYGVRRLLFACTKRDEAISYASKAVRKLLEAAMVASIESRQNAIGRVDTVRDSKNAIISSESTSGSGRRGGGRRYMLSLEGADSDDGESQAGLRQKHLRGAAGGNVKKFSFDQLGIPLAFVDVSSRPNAAEHKYSITIIEDFLLKSG</sequence>
<name>A0A640KQJ8_LEITA</name>
<evidence type="ECO:0000256" key="2">
    <source>
        <dbReference type="ARBA" id="ARBA00005619"/>
    </source>
</evidence>
<evidence type="ECO:0000256" key="7">
    <source>
        <dbReference type="ARBA" id="ARBA00022989"/>
    </source>
</evidence>
<evidence type="ECO:0000256" key="6">
    <source>
        <dbReference type="ARBA" id="ARBA00022824"/>
    </source>
</evidence>
<comment type="similarity">
    <text evidence="2">Belongs to the SRP receptor beta subunit family.</text>
</comment>
<feature type="domain" description="AAA+ ATPase" evidence="13">
    <location>
        <begin position="232"/>
        <end position="393"/>
    </location>
</feature>
<keyword evidence="4 12" id="KW-0812">Transmembrane</keyword>
<evidence type="ECO:0000256" key="11">
    <source>
        <dbReference type="SAM" id="MobiDB-lite"/>
    </source>
</evidence>
<dbReference type="GO" id="GO:0005789">
    <property type="term" value="C:endoplasmic reticulum membrane"/>
    <property type="evidence" value="ECO:0007669"/>
    <property type="project" value="UniProtKB-SubCell"/>
</dbReference>
<evidence type="ECO:0000256" key="1">
    <source>
        <dbReference type="ARBA" id="ARBA00004389"/>
    </source>
</evidence>
<keyword evidence="7 12" id="KW-1133">Transmembrane helix</keyword>
<evidence type="ECO:0000313" key="15">
    <source>
        <dbReference type="Proteomes" id="UP000419144"/>
    </source>
</evidence>
<reference evidence="14" key="1">
    <citation type="submission" date="2019-11" db="EMBL/GenBank/DDBJ databases">
        <title>Leishmania tarentolae CDS.</title>
        <authorList>
            <person name="Goto Y."/>
            <person name="Yamagishi J."/>
        </authorList>
    </citation>
    <scope>NUCLEOTIDE SEQUENCE [LARGE SCALE GENOMIC DNA]</scope>
    <source>
        <strain evidence="14">Parrot Tar II</strain>
    </source>
</reference>
<evidence type="ECO:0000256" key="9">
    <source>
        <dbReference type="ARBA" id="ARBA00023136"/>
    </source>
</evidence>
<evidence type="ECO:0000256" key="4">
    <source>
        <dbReference type="ARBA" id="ARBA00022692"/>
    </source>
</evidence>
<evidence type="ECO:0000259" key="13">
    <source>
        <dbReference type="SMART" id="SM00382"/>
    </source>
</evidence>